<dbReference type="Proteomes" id="UP000078572">
    <property type="component" value="Plasmid pRI-1"/>
</dbReference>
<proteinExistence type="predicted"/>
<evidence type="ECO:0000313" key="2">
    <source>
        <dbReference type="Proteomes" id="UP000078572"/>
    </source>
</evidence>
<gene>
    <name evidence="1" type="ORF">A9Y76_26895</name>
</gene>
<organism evidence="1 2">
    <name type="scientific">Ralstonia insidiosa</name>
    <dbReference type="NCBI Taxonomy" id="190721"/>
    <lineage>
        <taxon>Bacteria</taxon>
        <taxon>Pseudomonadati</taxon>
        <taxon>Pseudomonadota</taxon>
        <taxon>Betaproteobacteria</taxon>
        <taxon>Burkholderiales</taxon>
        <taxon>Burkholderiaceae</taxon>
        <taxon>Ralstonia</taxon>
    </lineage>
</organism>
<protein>
    <submittedName>
        <fullName evidence="1">Uncharacterized protein</fullName>
    </submittedName>
</protein>
<name>A0A192A851_9RALS</name>
<dbReference type="AlphaFoldDB" id="A0A192A851"/>
<evidence type="ECO:0000313" key="1">
    <source>
        <dbReference type="EMBL" id="ANJ76559.1"/>
    </source>
</evidence>
<keyword evidence="1" id="KW-0614">Plasmid</keyword>
<geneLocation type="plasmid" evidence="2">
    <name>pri-1</name>
</geneLocation>
<keyword evidence="2" id="KW-1185">Reference proteome</keyword>
<reference evidence="2" key="1">
    <citation type="submission" date="2016-06" db="EMBL/GenBank/DDBJ databases">
        <authorList>
            <person name="Xu Y."/>
            <person name="Nagy A."/>
            <person name="Yan X."/>
            <person name="Kim S.W."/>
            <person name="Haley B."/>
            <person name="Liu N.T."/>
            <person name="Nou X."/>
        </authorList>
    </citation>
    <scope>NUCLEOTIDE SEQUENCE [LARGE SCALE GENOMIC DNA]</scope>
    <source>
        <strain evidence="2">ATCC 49129</strain>
        <plasmid evidence="2">pri-1</plasmid>
    </source>
</reference>
<sequence>MQPVEELCSSIRGIFEHLLAIEKIAGTAGTCLYGSILLQQALDRFGNCETVVRGGDGAGDGGAQDKTGAWHGHYWVEGRTQDGKPFLADITADQFGWPPVVVLPLGEGRGRYQPGDDATCGRAVEFELAQMLGAGGALEKAAAQ</sequence>
<accession>A0A192A851</accession>
<dbReference type="EMBL" id="CP016024">
    <property type="protein sequence ID" value="ANJ76559.1"/>
    <property type="molecule type" value="Genomic_DNA"/>
</dbReference>